<evidence type="ECO:0008006" key="4">
    <source>
        <dbReference type="Google" id="ProtNLM"/>
    </source>
</evidence>
<comment type="caution">
    <text evidence="2">The sequence shown here is derived from an EMBL/GenBank/DDBJ whole genome shotgun (WGS) entry which is preliminary data.</text>
</comment>
<sequence>MSSDSFRPSLPELDMDMDVLMTCIGGGPGPKNNNGSRAASTAAQGGGRPPLVADCVGSTIAIQEQLEATNERLRLPGTMDPSGLLAPAVEVLGTACDRLATVLVCPCSAQLGTGLLVATACVSMLDVYRAMLLVAASAGGGRGSSRSPSFGRADPPGNDGSGGLFEQGWGGVPDYFSVSSSSGASHQGGRRLSLAPEEQQLPGGRQGEAVMRIMEALPRAASLILQFAKRYKASDSTSSLRGSCAAAQGSSELLYALAAYLRVRLQRLTSEATEQLQCASWAGGI</sequence>
<accession>A0ABR1NP84</accession>
<proteinExistence type="predicted"/>
<feature type="region of interest" description="Disordered" evidence="1">
    <location>
        <begin position="24"/>
        <end position="46"/>
    </location>
</feature>
<organism evidence="2 3">
    <name type="scientific">Diaporthe eres</name>
    <name type="common">Phomopsis oblonga</name>
    <dbReference type="NCBI Taxonomy" id="83184"/>
    <lineage>
        <taxon>Eukaryota</taxon>
        <taxon>Fungi</taxon>
        <taxon>Dikarya</taxon>
        <taxon>Ascomycota</taxon>
        <taxon>Pezizomycotina</taxon>
        <taxon>Sordariomycetes</taxon>
        <taxon>Sordariomycetidae</taxon>
        <taxon>Diaporthales</taxon>
        <taxon>Diaporthaceae</taxon>
        <taxon>Diaporthe</taxon>
        <taxon>Diaporthe eres species complex</taxon>
    </lineage>
</organism>
<reference evidence="2 3" key="1">
    <citation type="submission" date="2024-02" db="EMBL/GenBank/DDBJ databases">
        <title>De novo assembly and annotation of 12 fungi associated with fruit tree decline syndrome in Ontario, Canada.</title>
        <authorList>
            <person name="Sulman M."/>
            <person name="Ellouze W."/>
            <person name="Ilyukhin E."/>
        </authorList>
    </citation>
    <scope>NUCLEOTIDE SEQUENCE [LARGE SCALE GENOMIC DNA]</scope>
    <source>
        <strain evidence="2 3">M169</strain>
    </source>
</reference>
<keyword evidence="3" id="KW-1185">Reference proteome</keyword>
<feature type="compositionally biased region" description="Low complexity" evidence="1">
    <location>
        <begin position="144"/>
        <end position="153"/>
    </location>
</feature>
<evidence type="ECO:0000256" key="1">
    <source>
        <dbReference type="SAM" id="MobiDB-lite"/>
    </source>
</evidence>
<dbReference type="EMBL" id="JAKNSF020000168">
    <property type="protein sequence ID" value="KAK7709554.1"/>
    <property type="molecule type" value="Genomic_DNA"/>
</dbReference>
<protein>
    <recommendedName>
        <fullName evidence="4">Aflatoxin regulatory protein domain-containing protein</fullName>
    </recommendedName>
</protein>
<dbReference type="Proteomes" id="UP001430848">
    <property type="component" value="Unassembled WGS sequence"/>
</dbReference>
<gene>
    <name evidence="2" type="ORF">SLS63_013189</name>
</gene>
<evidence type="ECO:0000313" key="3">
    <source>
        <dbReference type="Proteomes" id="UP001430848"/>
    </source>
</evidence>
<name>A0ABR1NP84_DIAER</name>
<evidence type="ECO:0000313" key="2">
    <source>
        <dbReference type="EMBL" id="KAK7709554.1"/>
    </source>
</evidence>
<feature type="region of interest" description="Disordered" evidence="1">
    <location>
        <begin position="139"/>
        <end position="164"/>
    </location>
</feature>
<feature type="region of interest" description="Disordered" evidence="1">
    <location>
        <begin position="179"/>
        <end position="205"/>
    </location>
</feature>